<sequence length="70" mass="8320">MKLNEAREIIGDLKYQYWTQDSKSGEIIIYERNGELEYFLEYDLIFAGSDNMRLIFDPKTLKITDKFCGE</sequence>
<reference evidence="1" key="1">
    <citation type="submission" date="2022-01" db="EMBL/GenBank/DDBJ databases">
        <title>Gillisia lutea sp. nov., isolated from marine plastic residues from the Malvarosa beach (Valencia, Spain).</title>
        <authorList>
            <person name="Vidal-Verdu A."/>
            <person name="Molina-Menor E."/>
            <person name="Satari L."/>
            <person name="Pascual J."/>
            <person name="Pereto J."/>
            <person name="Porcar M."/>
        </authorList>
    </citation>
    <scope>NUCLEOTIDE SEQUENCE</scope>
    <source>
        <strain evidence="1">M10.2A</strain>
    </source>
</reference>
<name>A0ABS9EJ10_9FLAO</name>
<dbReference type="Proteomes" id="UP001179363">
    <property type="component" value="Unassembled WGS sequence"/>
</dbReference>
<dbReference type="EMBL" id="JAKGTH010000013">
    <property type="protein sequence ID" value="MCF4102835.1"/>
    <property type="molecule type" value="Genomic_DNA"/>
</dbReference>
<evidence type="ECO:0000313" key="2">
    <source>
        <dbReference type="Proteomes" id="UP001179363"/>
    </source>
</evidence>
<gene>
    <name evidence="1" type="ORF">L1I30_14245</name>
</gene>
<protein>
    <recommendedName>
        <fullName evidence="3">PepSY domain-containing protein</fullName>
    </recommendedName>
</protein>
<evidence type="ECO:0008006" key="3">
    <source>
        <dbReference type="Google" id="ProtNLM"/>
    </source>
</evidence>
<comment type="caution">
    <text evidence="1">The sequence shown here is derived from an EMBL/GenBank/DDBJ whole genome shotgun (WGS) entry which is preliminary data.</text>
</comment>
<accession>A0ABS9EJ10</accession>
<evidence type="ECO:0000313" key="1">
    <source>
        <dbReference type="EMBL" id="MCF4102835.1"/>
    </source>
</evidence>
<organism evidence="1 2">
    <name type="scientific">Gillisia lutea</name>
    <dbReference type="NCBI Taxonomy" id="2909668"/>
    <lineage>
        <taxon>Bacteria</taxon>
        <taxon>Pseudomonadati</taxon>
        <taxon>Bacteroidota</taxon>
        <taxon>Flavobacteriia</taxon>
        <taxon>Flavobacteriales</taxon>
        <taxon>Flavobacteriaceae</taxon>
        <taxon>Gillisia</taxon>
    </lineage>
</organism>
<keyword evidence="2" id="KW-1185">Reference proteome</keyword>
<proteinExistence type="predicted"/>
<dbReference type="RefSeq" id="WP_236134979.1">
    <property type="nucleotide sequence ID" value="NZ_JAKGTH010000013.1"/>
</dbReference>